<keyword evidence="5" id="KW-1185">Reference proteome</keyword>
<evidence type="ECO:0000313" key="2">
    <source>
        <dbReference type="EMBL" id="MCA6074729.1"/>
    </source>
</evidence>
<dbReference type="EMBL" id="JAIXNE010000002">
    <property type="protein sequence ID" value="MCA6074729.1"/>
    <property type="molecule type" value="Genomic_DNA"/>
</dbReference>
<feature type="transmembrane region" description="Helical" evidence="1">
    <location>
        <begin position="118"/>
        <end position="150"/>
    </location>
</feature>
<sequence>MTEKRETALKRIEAVSKLMDSQFEIPGTGIRFGLDPILGLIPFAGSLIGYLVGAYLVIEMYKNGASGKLAIKMIGNVILDAIFGSIPYVGIIPDVWYKANIRNLKLLKEHYQEGKHTGSGFGIIITILAITLLLIGLLVYGVVALISLLFSSLDSLNM</sequence>
<dbReference type="EMBL" id="JAIXNE010000004">
    <property type="protein sequence ID" value="MCA6077034.1"/>
    <property type="molecule type" value="Genomic_DNA"/>
</dbReference>
<dbReference type="PANTHER" id="PTHR35519:SF2">
    <property type="entry name" value="PH DOMAIN PROTEIN"/>
    <property type="match status" value="1"/>
</dbReference>
<dbReference type="PANTHER" id="PTHR35519">
    <property type="entry name" value="MEMBRANE PROTEINS"/>
    <property type="match status" value="1"/>
</dbReference>
<comment type="caution">
    <text evidence="2">The sequence shown here is derived from an EMBL/GenBank/DDBJ whole genome shotgun (WGS) entry which is preliminary data.</text>
</comment>
<keyword evidence="1" id="KW-0812">Transmembrane</keyword>
<gene>
    <name evidence="2" type="ORF">LDX50_07595</name>
    <name evidence="3" type="ORF">LDX50_13565</name>
    <name evidence="4" type="ORF">LDX50_19285</name>
</gene>
<dbReference type="Pfam" id="PF13430">
    <property type="entry name" value="DUF4112"/>
    <property type="match status" value="1"/>
</dbReference>
<dbReference type="InterPro" id="IPR025187">
    <property type="entry name" value="DUF4112"/>
</dbReference>
<keyword evidence="1" id="KW-1133">Transmembrane helix</keyword>
<feature type="transmembrane region" description="Helical" evidence="1">
    <location>
        <begin position="37"/>
        <end position="58"/>
    </location>
</feature>
<evidence type="ECO:0000313" key="4">
    <source>
        <dbReference type="EMBL" id="MCA6077034.1"/>
    </source>
</evidence>
<dbReference type="RefSeq" id="WP_225697842.1">
    <property type="nucleotide sequence ID" value="NZ_JAIXNE010000002.1"/>
</dbReference>
<dbReference type="EMBL" id="JAIXNE010000003">
    <property type="protein sequence ID" value="MCA6075906.1"/>
    <property type="molecule type" value="Genomic_DNA"/>
</dbReference>
<dbReference type="AlphaFoldDB" id="A0A9X1HQZ4"/>
<evidence type="ECO:0000313" key="3">
    <source>
        <dbReference type="EMBL" id="MCA6075906.1"/>
    </source>
</evidence>
<accession>A0A9X1HQZ4</accession>
<protein>
    <submittedName>
        <fullName evidence="2">DUF4112 domain-containing protein</fullName>
    </submittedName>
</protein>
<reference evidence="2" key="1">
    <citation type="submission" date="2021-09" db="EMBL/GenBank/DDBJ databases">
        <title>Fulvivirga sp. isolated from coastal sediment.</title>
        <authorList>
            <person name="Yu H."/>
        </authorList>
    </citation>
    <scope>NUCLEOTIDE SEQUENCE</scope>
    <source>
        <strain evidence="2">1062</strain>
    </source>
</reference>
<feature type="transmembrane region" description="Helical" evidence="1">
    <location>
        <begin position="78"/>
        <end position="97"/>
    </location>
</feature>
<name>A0A9X1HQZ4_9BACT</name>
<evidence type="ECO:0000256" key="1">
    <source>
        <dbReference type="SAM" id="Phobius"/>
    </source>
</evidence>
<organism evidence="2 5">
    <name type="scientific">Fulvivirga sedimenti</name>
    <dbReference type="NCBI Taxonomy" id="2879465"/>
    <lineage>
        <taxon>Bacteria</taxon>
        <taxon>Pseudomonadati</taxon>
        <taxon>Bacteroidota</taxon>
        <taxon>Cytophagia</taxon>
        <taxon>Cytophagales</taxon>
        <taxon>Fulvivirgaceae</taxon>
        <taxon>Fulvivirga</taxon>
    </lineage>
</organism>
<evidence type="ECO:0000313" key="5">
    <source>
        <dbReference type="Proteomes" id="UP001139409"/>
    </source>
</evidence>
<keyword evidence="1" id="KW-0472">Membrane</keyword>
<dbReference type="Proteomes" id="UP001139409">
    <property type="component" value="Unassembled WGS sequence"/>
</dbReference>
<proteinExistence type="predicted"/>